<dbReference type="Proteomes" id="UP001327560">
    <property type="component" value="Chromosome 4"/>
</dbReference>
<evidence type="ECO:0000313" key="3">
    <source>
        <dbReference type="Proteomes" id="UP001327560"/>
    </source>
</evidence>
<protein>
    <submittedName>
        <fullName evidence="2">Uncharacterized protein</fullName>
    </submittedName>
</protein>
<dbReference type="AlphaFoldDB" id="A0AAQ3K903"/>
<keyword evidence="3" id="KW-1185">Reference proteome</keyword>
<dbReference type="EMBL" id="CP136893">
    <property type="protein sequence ID" value="WOL04164.1"/>
    <property type="molecule type" value="Genomic_DNA"/>
</dbReference>
<evidence type="ECO:0000313" key="2">
    <source>
        <dbReference type="EMBL" id="WOL04164.1"/>
    </source>
</evidence>
<name>A0AAQ3K903_9LILI</name>
<accession>A0AAQ3K903</accession>
<sequence>MEEVWKDISVGTPHQEVPLTLTFSFHKLHTANSTATAAGFTSINLQDFFARVFGEANLTPPPCGVGRAAPASLDSPRTGGASIFPTRAGAGSGSPKKRLAKE</sequence>
<reference evidence="2 3" key="1">
    <citation type="submission" date="2023-10" db="EMBL/GenBank/DDBJ databases">
        <title>Chromosome-scale genome assembly provides insights into flower coloration mechanisms of Canna indica.</title>
        <authorList>
            <person name="Li C."/>
        </authorList>
    </citation>
    <scope>NUCLEOTIDE SEQUENCE [LARGE SCALE GENOMIC DNA]</scope>
    <source>
        <tissue evidence="2">Flower</tissue>
    </source>
</reference>
<proteinExistence type="predicted"/>
<organism evidence="2 3">
    <name type="scientific">Canna indica</name>
    <name type="common">Indian-shot</name>
    <dbReference type="NCBI Taxonomy" id="4628"/>
    <lineage>
        <taxon>Eukaryota</taxon>
        <taxon>Viridiplantae</taxon>
        <taxon>Streptophyta</taxon>
        <taxon>Embryophyta</taxon>
        <taxon>Tracheophyta</taxon>
        <taxon>Spermatophyta</taxon>
        <taxon>Magnoliopsida</taxon>
        <taxon>Liliopsida</taxon>
        <taxon>Zingiberales</taxon>
        <taxon>Cannaceae</taxon>
        <taxon>Canna</taxon>
    </lineage>
</organism>
<feature type="region of interest" description="Disordered" evidence="1">
    <location>
        <begin position="67"/>
        <end position="102"/>
    </location>
</feature>
<evidence type="ECO:0000256" key="1">
    <source>
        <dbReference type="SAM" id="MobiDB-lite"/>
    </source>
</evidence>
<gene>
    <name evidence="2" type="ORF">Cni_G12885</name>
</gene>